<name>A0A847EUY2_9BACT</name>
<dbReference type="AlphaFoldDB" id="A0A847EUY2"/>
<evidence type="ECO:0000313" key="2">
    <source>
        <dbReference type="Proteomes" id="UP000554004"/>
    </source>
</evidence>
<reference evidence="1 2" key="1">
    <citation type="journal article" date="2020" name="Biotechnol. Biofuels">
        <title>New insights from the biogas microbiome by comprehensive genome-resolved metagenomics of nearly 1600 species originating from multiple anaerobic digesters.</title>
        <authorList>
            <person name="Campanaro S."/>
            <person name="Treu L."/>
            <person name="Rodriguez-R L.M."/>
            <person name="Kovalovszki A."/>
            <person name="Ziels R.M."/>
            <person name="Maus I."/>
            <person name="Zhu X."/>
            <person name="Kougias P.G."/>
            <person name="Basile A."/>
            <person name="Luo G."/>
            <person name="Schluter A."/>
            <person name="Konstantinidis K.T."/>
            <person name="Angelidaki I."/>
        </authorList>
    </citation>
    <scope>NUCLEOTIDE SEQUENCE [LARGE SCALE GENOMIC DNA]</scope>
    <source>
        <strain evidence="1">AS06rmzACSIP_421</strain>
    </source>
</reference>
<dbReference type="Proteomes" id="UP000554004">
    <property type="component" value="Unassembled WGS sequence"/>
</dbReference>
<gene>
    <name evidence="1" type="ORF">GX618_02575</name>
</gene>
<comment type="caution">
    <text evidence="1">The sequence shown here is derived from an EMBL/GenBank/DDBJ whole genome shotgun (WGS) entry which is preliminary data.</text>
</comment>
<proteinExistence type="predicted"/>
<organism evidence="1 2">
    <name type="scientific">Candidatus Dojkabacteria bacterium</name>
    <dbReference type="NCBI Taxonomy" id="2099670"/>
    <lineage>
        <taxon>Bacteria</taxon>
        <taxon>Candidatus Dojkabacteria</taxon>
    </lineage>
</organism>
<accession>A0A847EUY2</accession>
<sequence length="371" mass="38008">MKNIITKLKYILPATFFVFLISFLIISTTQAATLSAVYLFLSRLKVNLTGASGQEVEMILAIDTASAIPSGGTITIDFPDAEDGMWCRTTGSLTTVSQGSSAADQSGSNWQIDTGLPNSGTALSAVCTQGSTGTTDRITISNVGALTAGTTYGVKVSNGVGLLGTDDTQGEHVITVSANSAGVPIDSKSFKVYLATDDVAVVTATVSTIPSVNCSISANAVNLGTLYPGGTYATGSHTIGTSTTGAGYYWAVYGTGDGASDAGLWNGDTLIPSGATATLDLTNPSVYGFGLTFSDPDSTDPATVTTNFVNTTTGTFGTIDRLYSGAKLVLYQAGTQASAEDSTVIYGAKAQAAATSGTYTEYVYFICGGYY</sequence>
<evidence type="ECO:0000313" key="1">
    <source>
        <dbReference type="EMBL" id="NLE31134.1"/>
    </source>
</evidence>
<protein>
    <submittedName>
        <fullName evidence="1">Uncharacterized protein</fullName>
    </submittedName>
</protein>
<dbReference type="EMBL" id="JAAZAL010000097">
    <property type="protein sequence ID" value="NLE31134.1"/>
    <property type="molecule type" value="Genomic_DNA"/>
</dbReference>